<name>A0A7X0TNU4_9LIST</name>
<dbReference type="RefSeq" id="WP_185374022.1">
    <property type="nucleotide sequence ID" value="NZ_JAARNB010000002.1"/>
</dbReference>
<dbReference type="PANTHER" id="PTHR30185">
    <property type="entry name" value="CRYPTIC BETA-GLUCOSIDE BGL OPERON ANTITERMINATOR"/>
    <property type="match status" value="1"/>
</dbReference>
<evidence type="ECO:0000313" key="6">
    <source>
        <dbReference type="Proteomes" id="UP000532866"/>
    </source>
</evidence>
<dbReference type="SUPFAM" id="SSF46785">
    <property type="entry name" value="Winged helix' DNA-binding domain"/>
    <property type="match status" value="1"/>
</dbReference>
<dbReference type="InterPro" id="IPR013199">
    <property type="entry name" value="HTH_Mga_DNA-bd_dom"/>
</dbReference>
<feature type="domain" description="Mga helix-turn-helix" evidence="3">
    <location>
        <begin position="79"/>
        <end position="164"/>
    </location>
</feature>
<keyword evidence="2" id="KW-0804">Transcription</keyword>
<dbReference type="Pfam" id="PF08280">
    <property type="entry name" value="HTH_Mga"/>
    <property type="match status" value="1"/>
</dbReference>
<organism evidence="5 6">
    <name type="scientific">Listeria booriae</name>
    <dbReference type="NCBI Taxonomy" id="1552123"/>
    <lineage>
        <taxon>Bacteria</taxon>
        <taxon>Bacillati</taxon>
        <taxon>Bacillota</taxon>
        <taxon>Bacilli</taxon>
        <taxon>Bacillales</taxon>
        <taxon>Listeriaceae</taxon>
        <taxon>Listeria</taxon>
    </lineage>
</organism>
<sequence>MFYIENLFELEKNLGRYVNILKILSERSGWFSCHFLAKKLNCSEKTVRRNIQEMNSQFPINWFIQSEVRKGVQLQKPMNESIYPIYRRFFQNTITYQILEAIYYEKHQNVTEIAEDLFISVPVAYKLINMLEKNLATLQLSISKKPIKLVGDEENVRLFYYYIFSDIGDYNAFFPEDELKRIVHYVQQIETSVGENFSISFHYRAIYFIGVTLQRVRLHHHVTYEPSSQLVTSQNAMLALLLVNEQIEIQEKITLSPAEQHWIIRVFFDHVPITFEQAENIGQTMLETKTFLSLIQELEHEFGIDLQHDPLFLDMMIQNVEYEHVPNLKHDYLFLQDHRMQEFILENYFNTYLQVKKIYNYFDAQNAIYQIGTTRNIMDTVIFMITKKVYALTQKAKVCVLVTSRGDIWSNFLKTLIENHFGSRIVIREVSSILKIEASIWKDADFIIADFDFKYNHVPNIIIDPIPSQRDFENIERFLVTKEMKLSEVD</sequence>
<protein>
    <submittedName>
        <fullName evidence="5">HTH domain-containing protein</fullName>
    </submittedName>
</protein>
<proteinExistence type="predicted"/>
<reference evidence="5 6" key="1">
    <citation type="submission" date="2020-03" db="EMBL/GenBank/DDBJ databases">
        <title>Soil Listeria distribution.</title>
        <authorList>
            <person name="Liao J."/>
            <person name="Wiedmann M."/>
        </authorList>
    </citation>
    <scope>NUCLEOTIDE SEQUENCE [LARGE SCALE GENOMIC DNA]</scope>
    <source>
        <strain evidence="5 6">FSL L7-1833</strain>
    </source>
</reference>
<dbReference type="InterPro" id="IPR036388">
    <property type="entry name" value="WH-like_DNA-bd_sf"/>
</dbReference>
<dbReference type="Pfam" id="PF05043">
    <property type="entry name" value="Mga"/>
    <property type="match status" value="1"/>
</dbReference>
<dbReference type="InterPro" id="IPR050661">
    <property type="entry name" value="BglG_antiterminators"/>
</dbReference>
<dbReference type="AlphaFoldDB" id="A0A7X0TNU4"/>
<comment type="caution">
    <text evidence="5">The sequence shown here is derived from an EMBL/GenBank/DDBJ whole genome shotgun (WGS) entry which is preliminary data.</text>
</comment>
<dbReference type="InterPro" id="IPR007737">
    <property type="entry name" value="Mga_HTH"/>
</dbReference>
<evidence type="ECO:0000256" key="1">
    <source>
        <dbReference type="ARBA" id="ARBA00023015"/>
    </source>
</evidence>
<feature type="domain" description="M protein trans-acting positive regulator (MGA) HTH" evidence="4">
    <location>
        <begin position="12"/>
        <end position="67"/>
    </location>
</feature>
<evidence type="ECO:0000313" key="5">
    <source>
        <dbReference type="EMBL" id="MBC1332257.1"/>
    </source>
</evidence>
<keyword evidence="1" id="KW-0805">Transcription regulation</keyword>
<dbReference type="Proteomes" id="UP000532866">
    <property type="component" value="Unassembled WGS sequence"/>
</dbReference>
<dbReference type="Gene3D" id="3.40.50.2300">
    <property type="match status" value="1"/>
</dbReference>
<evidence type="ECO:0000259" key="4">
    <source>
        <dbReference type="Pfam" id="PF08280"/>
    </source>
</evidence>
<accession>A0A7X0TNU4</accession>
<dbReference type="Gene3D" id="1.10.10.10">
    <property type="entry name" value="Winged helix-like DNA-binding domain superfamily/Winged helix DNA-binding domain"/>
    <property type="match status" value="1"/>
</dbReference>
<dbReference type="InterPro" id="IPR036390">
    <property type="entry name" value="WH_DNA-bd_sf"/>
</dbReference>
<dbReference type="EMBL" id="JAAROL010000003">
    <property type="protein sequence ID" value="MBC1332257.1"/>
    <property type="molecule type" value="Genomic_DNA"/>
</dbReference>
<dbReference type="PANTHER" id="PTHR30185:SF18">
    <property type="entry name" value="TRANSCRIPTIONAL REGULATOR MTLR"/>
    <property type="match status" value="1"/>
</dbReference>
<evidence type="ECO:0000256" key="2">
    <source>
        <dbReference type="ARBA" id="ARBA00023163"/>
    </source>
</evidence>
<gene>
    <name evidence="5" type="ORF">HB759_09965</name>
</gene>
<evidence type="ECO:0000259" key="3">
    <source>
        <dbReference type="Pfam" id="PF05043"/>
    </source>
</evidence>